<gene>
    <name evidence="1" type="ORF">C4B59_00120</name>
</gene>
<proteinExistence type="predicted"/>
<name>A0AC61L6T0_9EURY</name>
<sequence length="621" mass="67422">MLFANLQLAIWVFFLSVIPLIIVYLLKPKAKDISIPSIMFIAQITEKQKKIARAIRKIIKDPLFLIQLLILISLILAIASPYNEEDTEIEGGHTIIVLDGSASMQAGDRFVKAKERADEHLTARNSIILAENIPVLVLHSGDLDAARDVLADIPMTATTADLYQAILLGSAMLTDGDGRIVVISDFANWEGEDPNVAKKLAEADGIDTSFVSVSGGRNDIAITGGWLSDGMKTGVGQGKYTCIIKNYMDSPVDAKIDVLYGDDRSTYSLAMGARDSEYFALNEIGTGVTEIVVHPDDGMMVDNHAYIVIPASETHAILCITDYEDTPSATVMKLLPSVDATFMTQGEARSTDVHDYDAVVVGLCNGSLKSSLCDTLADYASSGGKVVVVAQEGLPLSDTGRLLPVSLFEKANETAIKEVRESVMLRDINVEDIAIGYYLKGDEKSGSVAWILAEDGTPIISYWRVGLGKVVYLGIPDITGDYAWSDFHTMPEYPIFWLNLIDYLCGTGGVEDCNKQTGSAMQFDSKVRATTPDKRVIKTDNLLLDQTGVYEIPGKLVSANLYDAAESNLEGSGVTTAETTGVSTGKTVRTTTKKEFGWILLILALVLMCAELYYIRSRGEL</sequence>
<evidence type="ECO:0000313" key="1">
    <source>
        <dbReference type="EMBL" id="PXF62062.1"/>
    </source>
</evidence>
<comment type="caution">
    <text evidence="1">The sequence shown here is derived from an EMBL/GenBank/DDBJ whole genome shotgun (WGS) entry which is preliminary data.</text>
</comment>
<accession>A0AC61L6T0</accession>
<dbReference type="Proteomes" id="UP000248329">
    <property type="component" value="Unassembled WGS sequence"/>
</dbReference>
<evidence type="ECO:0000313" key="2">
    <source>
        <dbReference type="Proteomes" id="UP000248329"/>
    </source>
</evidence>
<protein>
    <submittedName>
        <fullName evidence="1">Uncharacterized protein</fullName>
    </submittedName>
</protein>
<reference evidence="1" key="1">
    <citation type="submission" date="2018-01" db="EMBL/GenBank/DDBJ databases">
        <authorList>
            <person name="Krukenberg V."/>
        </authorList>
    </citation>
    <scope>NUCLEOTIDE SEQUENCE</scope>
    <source>
        <strain evidence="1">E20ANME2</strain>
    </source>
</reference>
<organism evidence="1 2">
    <name type="scientific">Candidatus Methanogaster sp</name>
    <dbReference type="NCBI Taxonomy" id="3386292"/>
    <lineage>
        <taxon>Archaea</taxon>
        <taxon>Methanobacteriati</taxon>
        <taxon>Methanobacteriota</taxon>
        <taxon>Stenosarchaea group</taxon>
        <taxon>Methanomicrobia</taxon>
        <taxon>Methanosarcinales</taxon>
        <taxon>ANME-2 cluster</taxon>
        <taxon>Candidatus Methanogasteraceae</taxon>
        <taxon>Candidatus Methanogaster</taxon>
    </lineage>
</organism>
<dbReference type="EMBL" id="PQXF01000001">
    <property type="protein sequence ID" value="PXF62062.1"/>
    <property type="molecule type" value="Genomic_DNA"/>
</dbReference>